<sequence length="87" mass="9442">MEVFIPRSLNEVYDPERDVDALTRGDGQTLIYADTIGVVQPPSQHAVHFDDIPEAAGSSEEEAESADGSVDGQEESGDFQERAPRGH</sequence>
<accession>A0A4Z0A873</accession>
<dbReference type="OrthoDB" id="205248at2759"/>
<dbReference type="STRING" id="135208.A0A4Z0A873"/>
<evidence type="ECO:0000256" key="1">
    <source>
        <dbReference type="SAM" id="MobiDB-lite"/>
    </source>
</evidence>
<proteinExistence type="predicted"/>
<evidence type="ECO:0000313" key="2">
    <source>
        <dbReference type="EMBL" id="TFY82471.1"/>
    </source>
</evidence>
<protein>
    <submittedName>
        <fullName evidence="2">Uncharacterized protein</fullName>
    </submittedName>
</protein>
<dbReference type="AlphaFoldDB" id="A0A4Z0A873"/>
<gene>
    <name evidence="2" type="ORF">EWM64_g1546</name>
</gene>
<organism evidence="2 3">
    <name type="scientific">Hericium alpestre</name>
    <dbReference type="NCBI Taxonomy" id="135208"/>
    <lineage>
        <taxon>Eukaryota</taxon>
        <taxon>Fungi</taxon>
        <taxon>Dikarya</taxon>
        <taxon>Basidiomycota</taxon>
        <taxon>Agaricomycotina</taxon>
        <taxon>Agaricomycetes</taxon>
        <taxon>Russulales</taxon>
        <taxon>Hericiaceae</taxon>
        <taxon>Hericium</taxon>
    </lineage>
</organism>
<name>A0A4Z0A873_9AGAM</name>
<feature type="region of interest" description="Disordered" evidence="1">
    <location>
        <begin position="50"/>
        <end position="87"/>
    </location>
</feature>
<keyword evidence="3" id="KW-1185">Reference proteome</keyword>
<dbReference type="Proteomes" id="UP000298061">
    <property type="component" value="Unassembled WGS sequence"/>
</dbReference>
<dbReference type="EMBL" id="SFCI01000106">
    <property type="protein sequence ID" value="TFY82471.1"/>
    <property type="molecule type" value="Genomic_DNA"/>
</dbReference>
<evidence type="ECO:0000313" key="3">
    <source>
        <dbReference type="Proteomes" id="UP000298061"/>
    </source>
</evidence>
<comment type="caution">
    <text evidence="2">The sequence shown here is derived from an EMBL/GenBank/DDBJ whole genome shotgun (WGS) entry which is preliminary data.</text>
</comment>
<reference evidence="2 3" key="1">
    <citation type="submission" date="2019-02" db="EMBL/GenBank/DDBJ databases">
        <title>Genome sequencing of the rare red list fungi Hericium alpestre (H. flagellum).</title>
        <authorList>
            <person name="Buettner E."/>
            <person name="Kellner H."/>
        </authorList>
    </citation>
    <scope>NUCLEOTIDE SEQUENCE [LARGE SCALE GENOMIC DNA]</scope>
    <source>
        <strain evidence="2 3">DSM 108284</strain>
    </source>
</reference>